<gene>
    <name evidence="1" type="ORF">RDB_LOCUS71565</name>
</gene>
<dbReference type="PANTHER" id="PTHR34724:SF2">
    <property type="entry name" value="OS12G0596101 PROTEIN"/>
    <property type="match status" value="1"/>
</dbReference>
<dbReference type="EMBL" id="CAJMXA010001732">
    <property type="protein sequence ID" value="CAE6468590.1"/>
    <property type="molecule type" value="Genomic_DNA"/>
</dbReference>
<sequence>YIPVIRLLVPLLEHSTPLTSYSFAPNICSAISPNISSSTMHPTTVSVVIDACFAVTCQTCGKTTWKGCGLHVDSVMANVKPEDQCTCPR</sequence>
<name>A0A8H3GVL0_9AGAM</name>
<organism evidence="1 2">
    <name type="scientific">Rhizoctonia solani</name>
    <dbReference type="NCBI Taxonomy" id="456999"/>
    <lineage>
        <taxon>Eukaryota</taxon>
        <taxon>Fungi</taxon>
        <taxon>Dikarya</taxon>
        <taxon>Basidiomycota</taxon>
        <taxon>Agaricomycotina</taxon>
        <taxon>Agaricomycetes</taxon>
        <taxon>Cantharellales</taxon>
        <taxon>Ceratobasidiaceae</taxon>
        <taxon>Rhizoctonia</taxon>
    </lineage>
</organism>
<accession>A0A8H3GVL0</accession>
<dbReference type="PANTHER" id="PTHR34724">
    <property type="entry name" value="OS12G0596101 PROTEIN"/>
    <property type="match status" value="1"/>
</dbReference>
<feature type="non-terminal residue" evidence="1">
    <location>
        <position position="1"/>
    </location>
</feature>
<dbReference type="AlphaFoldDB" id="A0A8H3GVL0"/>
<evidence type="ECO:0000313" key="1">
    <source>
        <dbReference type="EMBL" id="CAE6468590.1"/>
    </source>
</evidence>
<reference evidence="1" key="1">
    <citation type="submission" date="2021-01" db="EMBL/GenBank/DDBJ databases">
        <authorList>
            <person name="Kaushik A."/>
        </authorList>
    </citation>
    <scope>NUCLEOTIDE SEQUENCE</scope>
    <source>
        <strain evidence="1">AG6-10EEA</strain>
    </source>
</reference>
<evidence type="ECO:0000313" key="2">
    <source>
        <dbReference type="Proteomes" id="UP000663853"/>
    </source>
</evidence>
<comment type="caution">
    <text evidence="1">The sequence shown here is derived from an EMBL/GenBank/DDBJ whole genome shotgun (WGS) entry which is preliminary data.</text>
</comment>
<dbReference type="Proteomes" id="UP000663853">
    <property type="component" value="Unassembled WGS sequence"/>
</dbReference>
<protein>
    <submittedName>
        <fullName evidence="1">Uncharacterized protein</fullName>
    </submittedName>
</protein>
<proteinExistence type="predicted"/>